<evidence type="ECO:0000313" key="5">
    <source>
        <dbReference type="Proteomes" id="UP000294937"/>
    </source>
</evidence>
<accession>A0A4V2UVA7</accession>
<dbReference type="GO" id="GO:0016787">
    <property type="term" value="F:hydrolase activity"/>
    <property type="evidence" value="ECO:0007669"/>
    <property type="project" value="UniProtKB-KW"/>
</dbReference>
<dbReference type="AlphaFoldDB" id="A0A4V2UVA7"/>
<organism evidence="4 5">
    <name type="scientific">Hazenella coriacea</name>
    <dbReference type="NCBI Taxonomy" id="1179467"/>
    <lineage>
        <taxon>Bacteria</taxon>
        <taxon>Bacillati</taxon>
        <taxon>Bacillota</taxon>
        <taxon>Bacilli</taxon>
        <taxon>Bacillales</taxon>
        <taxon>Thermoactinomycetaceae</taxon>
        <taxon>Hazenella</taxon>
    </lineage>
</organism>
<protein>
    <submittedName>
        <fullName evidence="4">ADP-ribose pyrophosphatase YjhB (NUDIX family)</fullName>
    </submittedName>
</protein>
<keyword evidence="5" id="KW-1185">Reference proteome</keyword>
<comment type="cofactor">
    <cofactor evidence="1">
        <name>Mg(2+)</name>
        <dbReference type="ChEBI" id="CHEBI:18420"/>
    </cofactor>
</comment>
<dbReference type="CDD" id="cd02883">
    <property type="entry name" value="NUDIX_Hydrolase"/>
    <property type="match status" value="1"/>
</dbReference>
<dbReference type="PANTHER" id="PTHR43046:SF2">
    <property type="entry name" value="8-OXO-DGTP DIPHOSPHATASE-RELATED"/>
    <property type="match status" value="1"/>
</dbReference>
<feature type="domain" description="Nudix hydrolase" evidence="3">
    <location>
        <begin position="6"/>
        <end position="126"/>
    </location>
</feature>
<comment type="caution">
    <text evidence="4">The sequence shown here is derived from an EMBL/GenBank/DDBJ whole genome shotgun (WGS) entry which is preliminary data.</text>
</comment>
<dbReference type="InterPro" id="IPR000086">
    <property type="entry name" value="NUDIX_hydrolase_dom"/>
</dbReference>
<dbReference type="Gene3D" id="3.90.79.10">
    <property type="entry name" value="Nucleoside Triphosphate Pyrophosphohydrolase"/>
    <property type="match status" value="1"/>
</dbReference>
<reference evidence="4 5" key="1">
    <citation type="submission" date="2019-03" db="EMBL/GenBank/DDBJ databases">
        <title>Genomic Encyclopedia of Type Strains, Phase IV (KMG-IV): sequencing the most valuable type-strain genomes for metagenomic binning, comparative biology and taxonomic classification.</title>
        <authorList>
            <person name="Goeker M."/>
        </authorList>
    </citation>
    <scope>NUCLEOTIDE SEQUENCE [LARGE SCALE GENOMIC DNA]</scope>
    <source>
        <strain evidence="4 5">DSM 45707</strain>
    </source>
</reference>
<gene>
    <name evidence="4" type="ORF">EDD58_103482</name>
</gene>
<name>A0A4V2UVA7_9BACL</name>
<dbReference type="Pfam" id="PF00293">
    <property type="entry name" value="NUDIX"/>
    <property type="match status" value="1"/>
</dbReference>
<evidence type="ECO:0000256" key="2">
    <source>
        <dbReference type="ARBA" id="ARBA00022801"/>
    </source>
</evidence>
<evidence type="ECO:0000259" key="3">
    <source>
        <dbReference type="PROSITE" id="PS51462"/>
    </source>
</evidence>
<evidence type="ECO:0000256" key="1">
    <source>
        <dbReference type="ARBA" id="ARBA00001946"/>
    </source>
</evidence>
<dbReference type="PROSITE" id="PS51462">
    <property type="entry name" value="NUDIX"/>
    <property type="match status" value="1"/>
</dbReference>
<keyword evidence="2" id="KW-0378">Hydrolase</keyword>
<dbReference type="SUPFAM" id="SSF55811">
    <property type="entry name" value="Nudix"/>
    <property type="match status" value="1"/>
</dbReference>
<dbReference type="PANTHER" id="PTHR43046">
    <property type="entry name" value="GDP-MANNOSE MANNOSYL HYDROLASE"/>
    <property type="match status" value="1"/>
</dbReference>
<proteinExistence type="predicted"/>
<dbReference type="InterPro" id="IPR015797">
    <property type="entry name" value="NUDIX_hydrolase-like_dom_sf"/>
</dbReference>
<sequence>MMTSPKQRVNAYVVVLNRNSEILLVKQNNRSWDLPGGSVKGRESIRIAALRTVKEQTGLQIKLVQFCGIFQNVNAGITHILFIAKPIGGQLLETTESLDVGFFPIKPALRFTIWKNVKQRILYCLDESKQPFFVEF</sequence>
<dbReference type="Proteomes" id="UP000294937">
    <property type="component" value="Unassembled WGS sequence"/>
</dbReference>
<evidence type="ECO:0000313" key="4">
    <source>
        <dbReference type="EMBL" id="TCS95057.1"/>
    </source>
</evidence>
<dbReference type="EMBL" id="SMAG01000003">
    <property type="protein sequence ID" value="TCS95057.1"/>
    <property type="molecule type" value="Genomic_DNA"/>
</dbReference>